<evidence type="ECO:0000313" key="11">
    <source>
        <dbReference type="EMBL" id="QEV63771.1"/>
    </source>
</evidence>
<gene>
    <name evidence="11" type="ORF">CP982_37920</name>
    <name evidence="10" type="ORF">FHS40_000988</name>
</gene>
<dbReference type="Proteomes" id="UP000549009">
    <property type="component" value="Unassembled WGS sequence"/>
</dbReference>
<evidence type="ECO:0000256" key="5">
    <source>
        <dbReference type="ARBA" id="ARBA00022801"/>
    </source>
</evidence>
<dbReference type="KEGG" id="sspb:CP982_37920"/>
<dbReference type="AlphaFoldDB" id="A0A5P2XGW8"/>
<dbReference type="OrthoDB" id="189734at2"/>
<evidence type="ECO:0000256" key="8">
    <source>
        <dbReference type="SAM" id="MobiDB-lite"/>
    </source>
</evidence>
<sequence>MIRHLAATTAALLLATLVPAATAAPPPGACPGEGLRVPGAEKTVAACLGDLTTAGTVASGHTDPADWAGLVAPGTRGPSGVPGVQLDGYFPDSSRTNGTHGWDHDSQFVIRLPEHWNGGLVVAGPPGVREQYANDRTIADHVLARGYAFAATDKGNTGPALYRDGVRPGDAIAEWHRRLAQLTVAAQRVAARHYGRAPRRTYAAGMSMGGYLVRWQLENVPWLYDGGLDWEGVLLTRDAPNLLTTLPPALRAYPRLRAGEPGAREAMAAAGYPPESEPLWDTHYTAQWDTLQRLLREEVDPGYDGAAEAGTPFCPEGTGRGCDTDYDYAARPRAVHDTVGRLALTGRIARPLLTVHGTLDALVPIGPGSDTYARLVDNARRGPLHRSYRITGGTHTDGLYGAHPGLVRPLLPCARDAFDALTAWVESGTAPPRSRTVPRPAGDPVHTCAL</sequence>
<keyword evidence="13" id="KW-1185">Reference proteome</keyword>
<evidence type="ECO:0000256" key="9">
    <source>
        <dbReference type="SAM" id="SignalP"/>
    </source>
</evidence>
<feature type="signal peptide" evidence="9">
    <location>
        <begin position="1"/>
        <end position="23"/>
    </location>
</feature>
<evidence type="ECO:0000256" key="3">
    <source>
        <dbReference type="ARBA" id="ARBA00022723"/>
    </source>
</evidence>
<keyword evidence="4 9" id="KW-0732">Signal</keyword>
<accession>A0A5P2XGW8</accession>
<evidence type="ECO:0000313" key="10">
    <source>
        <dbReference type="EMBL" id="MBB5101935.1"/>
    </source>
</evidence>
<dbReference type="Gene3D" id="3.40.50.1820">
    <property type="entry name" value="alpha/beta hydrolase"/>
    <property type="match status" value="1"/>
</dbReference>
<name>A0A5P2XGW8_STRST</name>
<evidence type="ECO:0000256" key="7">
    <source>
        <dbReference type="ARBA" id="ARBA00023157"/>
    </source>
</evidence>
<dbReference type="EMBL" id="CP023690">
    <property type="protein sequence ID" value="QEV63771.1"/>
    <property type="molecule type" value="Genomic_DNA"/>
</dbReference>
<reference evidence="10 13" key="2">
    <citation type="submission" date="2020-08" db="EMBL/GenBank/DDBJ databases">
        <title>Genomic Encyclopedia of Type Strains, Phase III (KMG-III): the genomes of soil and plant-associated and newly described type strains.</title>
        <authorList>
            <person name="Whitman W."/>
        </authorList>
    </citation>
    <scope>NUCLEOTIDE SEQUENCE [LARGE SCALE GENOMIC DNA]</scope>
    <source>
        <strain evidence="10 13">CECT 3146</strain>
    </source>
</reference>
<evidence type="ECO:0000256" key="4">
    <source>
        <dbReference type="ARBA" id="ARBA00022729"/>
    </source>
</evidence>
<keyword evidence="5 11" id="KW-0378">Hydrolase</keyword>
<protein>
    <submittedName>
        <fullName evidence="10">Fermentation-respiration switch protein FrsA (DUF1100 family)</fullName>
    </submittedName>
    <submittedName>
        <fullName evidence="11">Tannase/feruloyl esterase family alpha/beta hydrolase</fullName>
    </submittedName>
</protein>
<feature type="chain" id="PRO_5044623337" evidence="9">
    <location>
        <begin position="24"/>
        <end position="450"/>
    </location>
</feature>
<dbReference type="RefSeq" id="WP_150514626.1">
    <property type="nucleotide sequence ID" value="NZ_BMSQ01000012.1"/>
</dbReference>
<keyword evidence="7" id="KW-1015">Disulfide bond</keyword>
<dbReference type="Proteomes" id="UP000326505">
    <property type="component" value="Chromosome"/>
</dbReference>
<dbReference type="EMBL" id="JACHJD010000002">
    <property type="protein sequence ID" value="MBB5101935.1"/>
    <property type="molecule type" value="Genomic_DNA"/>
</dbReference>
<evidence type="ECO:0000256" key="1">
    <source>
        <dbReference type="ARBA" id="ARBA00006249"/>
    </source>
</evidence>
<keyword evidence="6" id="KW-0106">Calcium</keyword>
<evidence type="ECO:0000256" key="6">
    <source>
        <dbReference type="ARBA" id="ARBA00022837"/>
    </source>
</evidence>
<dbReference type="PANTHER" id="PTHR33938">
    <property type="entry name" value="FERULOYL ESTERASE B-RELATED"/>
    <property type="match status" value="1"/>
</dbReference>
<keyword evidence="3" id="KW-0479">Metal-binding</keyword>
<dbReference type="InterPro" id="IPR029058">
    <property type="entry name" value="AB_hydrolase_fold"/>
</dbReference>
<reference evidence="11 12" key="1">
    <citation type="submission" date="2017-09" db="EMBL/GenBank/DDBJ databases">
        <authorList>
            <person name="Lee N."/>
            <person name="Cho B.-K."/>
        </authorList>
    </citation>
    <scope>NUCLEOTIDE SEQUENCE [LARGE SCALE GENOMIC DNA]</scope>
    <source>
        <strain evidence="11 12">ATCC 27465</strain>
    </source>
</reference>
<comment type="similarity">
    <text evidence="1">Belongs to the tannase family.</text>
</comment>
<feature type="region of interest" description="Disordered" evidence="8">
    <location>
        <begin position="428"/>
        <end position="450"/>
    </location>
</feature>
<dbReference type="GO" id="GO:0046872">
    <property type="term" value="F:metal ion binding"/>
    <property type="evidence" value="ECO:0007669"/>
    <property type="project" value="UniProtKB-KW"/>
</dbReference>
<dbReference type="GO" id="GO:0052689">
    <property type="term" value="F:carboxylic ester hydrolase activity"/>
    <property type="evidence" value="ECO:0007669"/>
    <property type="project" value="UniProtKB-KW"/>
</dbReference>
<evidence type="ECO:0000256" key="2">
    <source>
        <dbReference type="ARBA" id="ARBA00022487"/>
    </source>
</evidence>
<dbReference type="SUPFAM" id="SSF53474">
    <property type="entry name" value="alpha/beta-Hydrolases"/>
    <property type="match status" value="1"/>
</dbReference>
<keyword evidence="2" id="KW-0719">Serine esterase</keyword>
<dbReference type="Pfam" id="PF07519">
    <property type="entry name" value="Tannase"/>
    <property type="match status" value="1"/>
</dbReference>
<proteinExistence type="inferred from homology"/>
<evidence type="ECO:0000313" key="13">
    <source>
        <dbReference type="Proteomes" id="UP000549009"/>
    </source>
</evidence>
<dbReference type="PANTHER" id="PTHR33938:SF15">
    <property type="entry name" value="FERULOYL ESTERASE B-RELATED"/>
    <property type="match status" value="1"/>
</dbReference>
<organism evidence="11 12">
    <name type="scientific">Streptomyces spectabilis</name>
    <dbReference type="NCBI Taxonomy" id="68270"/>
    <lineage>
        <taxon>Bacteria</taxon>
        <taxon>Bacillati</taxon>
        <taxon>Actinomycetota</taxon>
        <taxon>Actinomycetes</taxon>
        <taxon>Kitasatosporales</taxon>
        <taxon>Streptomycetaceae</taxon>
        <taxon>Streptomyces</taxon>
    </lineage>
</organism>
<dbReference type="InterPro" id="IPR011118">
    <property type="entry name" value="Tannase/feruloyl_esterase"/>
</dbReference>
<evidence type="ECO:0000313" key="12">
    <source>
        <dbReference type="Proteomes" id="UP000326505"/>
    </source>
</evidence>